<organism evidence="2 3">
    <name type="scientific">Actinokineospora diospyrosa</name>
    <dbReference type="NCBI Taxonomy" id="103728"/>
    <lineage>
        <taxon>Bacteria</taxon>
        <taxon>Bacillati</taxon>
        <taxon>Actinomycetota</taxon>
        <taxon>Actinomycetes</taxon>
        <taxon>Pseudonocardiales</taxon>
        <taxon>Pseudonocardiaceae</taxon>
        <taxon>Actinokineospora</taxon>
    </lineage>
</organism>
<accession>A0ABT1IAB6</accession>
<gene>
    <name evidence="2" type="ORF">LV75_002079</name>
</gene>
<sequence>MHSLSTRADRTGAANGTLWTTETVVDNQASHGNGNPQGKIN</sequence>
<reference evidence="2 3" key="1">
    <citation type="submission" date="2022-06" db="EMBL/GenBank/DDBJ databases">
        <title>Genomic Encyclopedia of Archaeal and Bacterial Type Strains, Phase II (KMG-II): from individual species to whole genera.</title>
        <authorList>
            <person name="Goeker M."/>
        </authorList>
    </citation>
    <scope>NUCLEOTIDE SEQUENCE [LARGE SCALE GENOMIC DNA]</scope>
    <source>
        <strain evidence="2 3">DSM 44255</strain>
    </source>
</reference>
<evidence type="ECO:0000256" key="1">
    <source>
        <dbReference type="SAM" id="MobiDB-lite"/>
    </source>
</evidence>
<feature type="region of interest" description="Disordered" evidence="1">
    <location>
        <begin position="1"/>
        <end position="41"/>
    </location>
</feature>
<protein>
    <submittedName>
        <fullName evidence="2">Uncharacterized protein</fullName>
    </submittedName>
</protein>
<feature type="compositionally biased region" description="Polar residues" evidence="1">
    <location>
        <begin position="17"/>
        <end position="41"/>
    </location>
</feature>
<dbReference type="Proteomes" id="UP001205185">
    <property type="component" value="Unassembled WGS sequence"/>
</dbReference>
<name>A0ABT1IAB6_9PSEU</name>
<evidence type="ECO:0000313" key="2">
    <source>
        <dbReference type="EMBL" id="MCP2269590.1"/>
    </source>
</evidence>
<proteinExistence type="predicted"/>
<comment type="caution">
    <text evidence="2">The sequence shown here is derived from an EMBL/GenBank/DDBJ whole genome shotgun (WGS) entry which is preliminary data.</text>
</comment>
<evidence type="ECO:0000313" key="3">
    <source>
        <dbReference type="Proteomes" id="UP001205185"/>
    </source>
</evidence>
<keyword evidence="3" id="KW-1185">Reference proteome</keyword>
<dbReference type="EMBL" id="JAMTCO010000005">
    <property type="protein sequence ID" value="MCP2269590.1"/>
    <property type="molecule type" value="Genomic_DNA"/>
</dbReference>